<feature type="transmembrane region" description="Helical" evidence="1">
    <location>
        <begin position="39"/>
        <end position="58"/>
    </location>
</feature>
<comment type="caution">
    <text evidence="2">The sequence shown here is derived from an EMBL/GenBank/DDBJ whole genome shotgun (WGS) entry which is preliminary data.</text>
</comment>
<keyword evidence="1" id="KW-0472">Membrane</keyword>
<evidence type="ECO:0000256" key="1">
    <source>
        <dbReference type="SAM" id="Phobius"/>
    </source>
</evidence>
<dbReference type="AlphaFoldDB" id="A0A1J6K4A1"/>
<reference evidence="2" key="1">
    <citation type="submission" date="2016-11" db="EMBL/GenBank/DDBJ databases">
        <title>The genome of Nicotiana attenuata.</title>
        <authorList>
            <person name="Xu S."/>
            <person name="Brockmoeller T."/>
            <person name="Gaquerel E."/>
            <person name="Navarro A."/>
            <person name="Kuhl H."/>
            <person name="Gase K."/>
            <person name="Ling Z."/>
            <person name="Zhou W."/>
            <person name="Kreitzer C."/>
            <person name="Stanke M."/>
            <person name="Tang H."/>
            <person name="Lyons E."/>
            <person name="Pandey P."/>
            <person name="Pandey S.P."/>
            <person name="Timmermann B."/>
            <person name="Baldwin I.T."/>
        </authorList>
    </citation>
    <scope>NUCLEOTIDE SEQUENCE [LARGE SCALE GENOMIC DNA]</scope>
    <source>
        <strain evidence="2">UT</strain>
    </source>
</reference>
<dbReference type="Gramene" id="OIT19904">
    <property type="protein sequence ID" value="OIT19904"/>
    <property type="gene ID" value="A4A49_53102"/>
</dbReference>
<sequence>MKSEDGHDEVVFLENLEITFAYAPWFCIVSGRVPDIHDILIYTLIYICHIMYVIWRLVGF</sequence>
<dbReference type="EMBL" id="MJEQ01006011">
    <property type="protein sequence ID" value="OIT19904.1"/>
    <property type="molecule type" value="Genomic_DNA"/>
</dbReference>
<evidence type="ECO:0000313" key="2">
    <source>
        <dbReference type="EMBL" id="OIT19904.1"/>
    </source>
</evidence>
<name>A0A1J6K4A1_NICAT</name>
<accession>A0A1J6K4A1</accession>
<keyword evidence="1" id="KW-1133">Transmembrane helix</keyword>
<evidence type="ECO:0000313" key="3">
    <source>
        <dbReference type="Proteomes" id="UP000187609"/>
    </source>
</evidence>
<organism evidence="2 3">
    <name type="scientific">Nicotiana attenuata</name>
    <name type="common">Coyote tobacco</name>
    <dbReference type="NCBI Taxonomy" id="49451"/>
    <lineage>
        <taxon>Eukaryota</taxon>
        <taxon>Viridiplantae</taxon>
        <taxon>Streptophyta</taxon>
        <taxon>Embryophyta</taxon>
        <taxon>Tracheophyta</taxon>
        <taxon>Spermatophyta</taxon>
        <taxon>Magnoliopsida</taxon>
        <taxon>eudicotyledons</taxon>
        <taxon>Gunneridae</taxon>
        <taxon>Pentapetalae</taxon>
        <taxon>asterids</taxon>
        <taxon>lamiids</taxon>
        <taxon>Solanales</taxon>
        <taxon>Solanaceae</taxon>
        <taxon>Nicotianoideae</taxon>
        <taxon>Nicotianeae</taxon>
        <taxon>Nicotiana</taxon>
    </lineage>
</organism>
<dbReference type="SMR" id="A0A1J6K4A1"/>
<proteinExistence type="predicted"/>
<gene>
    <name evidence="2" type="ORF">A4A49_53102</name>
</gene>
<keyword evidence="1" id="KW-0812">Transmembrane</keyword>
<keyword evidence="3" id="KW-1185">Reference proteome</keyword>
<dbReference type="Proteomes" id="UP000187609">
    <property type="component" value="Unassembled WGS sequence"/>
</dbReference>
<protein>
    <submittedName>
        <fullName evidence="2">Uncharacterized protein</fullName>
    </submittedName>
</protein>